<comment type="caution">
    <text evidence="3">The sequence shown here is derived from an EMBL/GenBank/DDBJ whole genome shotgun (WGS) entry which is preliminary data.</text>
</comment>
<dbReference type="RefSeq" id="WP_312878784.1">
    <property type="nucleotide sequence ID" value="NZ_JACCBU010000001.1"/>
</dbReference>
<dbReference type="AlphaFoldDB" id="A0A7Y9LAP6"/>
<feature type="domain" description="TrwC relaxase" evidence="2">
    <location>
        <begin position="75"/>
        <end position="432"/>
    </location>
</feature>
<evidence type="ECO:0000259" key="2">
    <source>
        <dbReference type="Pfam" id="PF08751"/>
    </source>
</evidence>
<evidence type="ECO:0000256" key="1">
    <source>
        <dbReference type="SAM" id="MobiDB-lite"/>
    </source>
</evidence>
<dbReference type="SUPFAM" id="SSF55464">
    <property type="entry name" value="Origin of replication-binding domain, RBD-like"/>
    <property type="match status" value="1"/>
</dbReference>
<name>A0A7Y9LAP6_9ACTN</name>
<reference evidence="3 4" key="1">
    <citation type="submission" date="2020-07" db="EMBL/GenBank/DDBJ databases">
        <title>Sequencing the genomes of 1000 actinobacteria strains.</title>
        <authorList>
            <person name="Klenk H.-P."/>
        </authorList>
    </citation>
    <scope>NUCLEOTIDE SEQUENCE [LARGE SCALE GENOMIC DNA]</scope>
    <source>
        <strain evidence="3 4">DSM 22083</strain>
    </source>
</reference>
<gene>
    <name evidence="3" type="ORF">BKA15_000270</name>
</gene>
<dbReference type="Pfam" id="PF08751">
    <property type="entry name" value="TrwC"/>
    <property type="match status" value="1"/>
</dbReference>
<feature type="region of interest" description="Disordered" evidence="1">
    <location>
        <begin position="1"/>
        <end position="26"/>
    </location>
</feature>
<organism evidence="3 4">
    <name type="scientific">Microlunatus parietis</name>
    <dbReference type="NCBI Taxonomy" id="682979"/>
    <lineage>
        <taxon>Bacteria</taxon>
        <taxon>Bacillati</taxon>
        <taxon>Actinomycetota</taxon>
        <taxon>Actinomycetes</taxon>
        <taxon>Propionibacteriales</taxon>
        <taxon>Propionibacteriaceae</taxon>
        <taxon>Microlunatus</taxon>
    </lineage>
</organism>
<accession>A0A7Y9LAP6</accession>
<dbReference type="InterPro" id="IPR014862">
    <property type="entry name" value="TrwC"/>
</dbReference>
<dbReference type="InterPro" id="IPR027417">
    <property type="entry name" value="P-loop_NTPase"/>
</dbReference>
<evidence type="ECO:0000313" key="4">
    <source>
        <dbReference type="Proteomes" id="UP000569914"/>
    </source>
</evidence>
<dbReference type="EMBL" id="JACCBU010000001">
    <property type="protein sequence ID" value="NYE68941.1"/>
    <property type="molecule type" value="Genomic_DNA"/>
</dbReference>
<evidence type="ECO:0000313" key="3">
    <source>
        <dbReference type="EMBL" id="NYE68941.1"/>
    </source>
</evidence>
<dbReference type="SUPFAM" id="SSF52540">
    <property type="entry name" value="P-loop containing nucleoside triphosphate hydrolases"/>
    <property type="match status" value="2"/>
</dbReference>
<dbReference type="NCBIfam" id="NF041492">
    <property type="entry name" value="MobF"/>
    <property type="match status" value="1"/>
</dbReference>
<dbReference type="Proteomes" id="UP000569914">
    <property type="component" value="Unassembled WGS sequence"/>
</dbReference>
<dbReference type="Gene3D" id="2.30.30.940">
    <property type="match status" value="1"/>
</dbReference>
<feature type="compositionally biased region" description="Polar residues" evidence="1">
    <location>
        <begin position="1244"/>
        <end position="1253"/>
    </location>
</feature>
<dbReference type="Pfam" id="PF13604">
    <property type="entry name" value="AAA_30"/>
    <property type="match status" value="1"/>
</dbReference>
<proteinExistence type="predicted"/>
<sequence length="1253" mass="134679">MTRARRTTPAYFGIRDSGGAASSRSPAHRAITRLSDEAVSGFVASDATGLAGSPALRARPEGAAEVTVSMRVMSAGDGYKYLLKSIAAGDGDRSLSTPLTRYYAEAGTPPGFWMGSGLGRLGHGDLVEGGQVSEAQLALLVGMGHDPITGEPLGRAYQQFASITERIKQRVDALDPELGPATRAQEVAAIEAEEAERGTRRAVAGYDFTFSVPKSVSTIWAVADAGTQALIADAHHAAVAELVAFLEREVAATRVGATGPDGAVAHVDVAGVVAAAFDHYDSRAGDPQLHTHVVVSNKVLTVQDGRWRTLAGRPMHSVVVAVSELYNAALADQLTRVLGVEWEARERGRDRNPAWEIEGVPDELVTEFSTRSRHIEAEKDRLIAGYVAKHGRQPSARTVLKLRAQATLATRPEKQVRSLADLTAEWRQRAGRVLRRDANGWARTFTASTADAPRRVLRADDVPLDVVREVGQTVMETVGEKRSTWTRWNLHAEASRQLMGWRFASIQDREAITGLVVDAAEHASLRLTPPELASSPLQFRRVDGTSRFRPHASTLFSSEVLLAAEDRLLARAATTAGPVVPLETVERIARKPDARGRVLGEDQAAALAAIAVSGRVVDVLVGPAGAGKTTAMNGLRRAWEKEHGTGSVIGLAPSAVAAQVLADDLGIATENTAKWWQNHLMYGTTFTAGQLVIIDEASLAGTMSLDRLTHEAEKAGAKVLLVGDWGQLQSPGAGGSFAMLVHARDDAPELTDLHRFTNEWEKTTSLQLRHGRAEAIDALIEHGRITGGDEEAMIDAAYTEWRADLAAGRASILVTETHATVTELNARARADRIIDGTVNPTRELPLRDGTAVSEGDLVITRENDRRLRNGRTWVRNGSRWTVTGVREDGSVSIRPAGRRFGGGIVLPADYVAEHLDLGYAITAHRAQGVTTDTAHAVVTATTTRENFYVSMTRGAHSNHAYVTVDREDAEHAVPHPGDNPNVTARSILYGVLQHIGAELSAHETVAAEQDRWGSIAQLAAEYDTIAQAAQHDRWATLLAASGITAEQIEDVLGSDAYGALSAELRHAEANHHDLDALLPRLVAARSLDDADDIASLLHARVARATARPAVSGRTRKAPRLIVGLIPHAGGQMADDMRRALDERRELIEGRADAVLRGYLTDEEPWTADLGAAPRGHKQKAAWWRAARTVAAYRDRYGITDDRTPLGPTPESTSQKIDAIRARAALNRAQAIAHEGTTADAVRPATTSRPAPSL</sequence>
<keyword evidence="4" id="KW-1185">Reference proteome</keyword>
<dbReference type="CDD" id="cd18809">
    <property type="entry name" value="SF1_C_RecD"/>
    <property type="match status" value="1"/>
</dbReference>
<protein>
    <submittedName>
        <fullName evidence="3">Conjugative relaxase-like TrwC/TraI family protein</fullName>
    </submittedName>
</protein>
<feature type="region of interest" description="Disordered" evidence="1">
    <location>
        <begin position="1233"/>
        <end position="1253"/>
    </location>
</feature>
<dbReference type="Gene3D" id="3.40.50.300">
    <property type="entry name" value="P-loop containing nucleotide triphosphate hydrolases"/>
    <property type="match status" value="2"/>
</dbReference>